<protein>
    <submittedName>
        <fullName evidence="3">TIL domain-containing protein</fullName>
    </submittedName>
</protein>
<keyword evidence="1" id="KW-0732">Signal</keyword>
<feature type="chain" id="PRO_5029858307" evidence="1">
    <location>
        <begin position="18"/>
        <end position="90"/>
    </location>
</feature>
<reference evidence="3" key="1">
    <citation type="submission" date="2020-12" db="UniProtKB">
        <authorList>
            <consortium name="WormBaseParasite"/>
        </authorList>
    </citation>
    <scope>IDENTIFICATION</scope>
    <source>
        <strain evidence="3">MHco3</strain>
    </source>
</reference>
<proteinExistence type="predicted"/>
<keyword evidence="2" id="KW-1185">Reference proteome</keyword>
<organism evidence="2 3">
    <name type="scientific">Haemonchus contortus</name>
    <name type="common">Barber pole worm</name>
    <dbReference type="NCBI Taxonomy" id="6289"/>
    <lineage>
        <taxon>Eukaryota</taxon>
        <taxon>Metazoa</taxon>
        <taxon>Ecdysozoa</taxon>
        <taxon>Nematoda</taxon>
        <taxon>Chromadorea</taxon>
        <taxon>Rhabditida</taxon>
        <taxon>Rhabditina</taxon>
        <taxon>Rhabditomorpha</taxon>
        <taxon>Strongyloidea</taxon>
        <taxon>Trichostrongylidae</taxon>
        <taxon>Haemonchus</taxon>
    </lineage>
</organism>
<accession>A0A7I4YCB7</accession>
<sequence>MLVRFLVLLALPLSMRGAECPPRCSPHITLPCNFPSLDPCMDRTCKEICRKDNNRAMIGCFCRGSLEGAATRTCFCGPSKAHNTNISIKF</sequence>
<dbReference type="OrthoDB" id="5805689at2759"/>
<dbReference type="Proteomes" id="UP000025227">
    <property type="component" value="Unplaced"/>
</dbReference>
<dbReference type="OMA" id="DRCIENT"/>
<evidence type="ECO:0000256" key="1">
    <source>
        <dbReference type="SAM" id="SignalP"/>
    </source>
</evidence>
<feature type="signal peptide" evidence="1">
    <location>
        <begin position="1"/>
        <end position="17"/>
    </location>
</feature>
<evidence type="ECO:0000313" key="3">
    <source>
        <dbReference type="WBParaSite" id="HCON_00080890-00001"/>
    </source>
</evidence>
<dbReference type="AlphaFoldDB" id="A0A7I4YCB7"/>
<evidence type="ECO:0000313" key="2">
    <source>
        <dbReference type="Proteomes" id="UP000025227"/>
    </source>
</evidence>
<dbReference type="WBParaSite" id="HCON_00080890-00001">
    <property type="protein sequence ID" value="HCON_00080890-00001"/>
    <property type="gene ID" value="HCON_00080890"/>
</dbReference>
<name>A0A7I4YCB7_HAECO</name>